<dbReference type="CDD" id="cd05117">
    <property type="entry name" value="STKc_CAMK"/>
    <property type="match status" value="1"/>
</dbReference>
<keyword evidence="5 14" id="KW-0418">Kinase</keyword>
<dbReference type="Proteomes" id="UP000241890">
    <property type="component" value="Unassembled WGS sequence"/>
</dbReference>
<feature type="compositionally biased region" description="Basic and acidic residues" evidence="11">
    <location>
        <begin position="1"/>
        <end position="26"/>
    </location>
</feature>
<keyword evidence="7 9" id="KW-0067">ATP-binding</keyword>
<dbReference type="PROSITE" id="PS00108">
    <property type="entry name" value="PROTEIN_KINASE_ST"/>
    <property type="match status" value="1"/>
</dbReference>
<dbReference type="PROSITE" id="PS50011">
    <property type="entry name" value="PROTEIN_KINASE_DOM"/>
    <property type="match status" value="1"/>
</dbReference>
<dbReference type="GO" id="GO:0005524">
    <property type="term" value="F:ATP binding"/>
    <property type="evidence" value="ECO:0007669"/>
    <property type="project" value="UniProtKB-UniRule"/>
</dbReference>
<evidence type="ECO:0000259" key="13">
    <source>
        <dbReference type="PROSITE" id="PS50222"/>
    </source>
</evidence>
<dbReference type="InterPro" id="IPR017441">
    <property type="entry name" value="Protein_kinase_ATP_BS"/>
</dbReference>
<dbReference type="PROSITE" id="PS00018">
    <property type="entry name" value="EF_HAND_1"/>
    <property type="match status" value="1"/>
</dbReference>
<dbReference type="InterPro" id="IPR050205">
    <property type="entry name" value="CDPK_Ser/Thr_kinases"/>
</dbReference>
<keyword evidence="15" id="KW-1185">Reference proteome</keyword>
<evidence type="ECO:0000256" key="2">
    <source>
        <dbReference type="ARBA" id="ARBA00022527"/>
    </source>
</evidence>
<feature type="domain" description="EF-hand" evidence="13">
    <location>
        <begin position="497"/>
        <end position="532"/>
    </location>
</feature>
<dbReference type="FunFam" id="1.10.510.10:FF:000571">
    <property type="entry name" value="Maternal embryonic leucine zipper kinase"/>
    <property type="match status" value="1"/>
</dbReference>
<name>A0A2R5GW30_9STRA</name>
<evidence type="ECO:0000256" key="8">
    <source>
        <dbReference type="ARBA" id="ARBA00024334"/>
    </source>
</evidence>
<evidence type="ECO:0000259" key="12">
    <source>
        <dbReference type="PROSITE" id="PS50011"/>
    </source>
</evidence>
<dbReference type="InterPro" id="IPR011992">
    <property type="entry name" value="EF-hand-dom_pair"/>
</dbReference>
<evidence type="ECO:0000313" key="15">
    <source>
        <dbReference type="Proteomes" id="UP000241890"/>
    </source>
</evidence>
<feature type="region of interest" description="Disordered" evidence="11">
    <location>
        <begin position="582"/>
        <end position="692"/>
    </location>
</feature>
<comment type="cofactor">
    <cofactor evidence="1">
        <name>Mg(2+)</name>
        <dbReference type="ChEBI" id="CHEBI:18420"/>
    </cofactor>
</comment>
<dbReference type="Pfam" id="PF00069">
    <property type="entry name" value="Pkinase"/>
    <property type="match status" value="1"/>
</dbReference>
<dbReference type="GO" id="GO:0004674">
    <property type="term" value="F:protein serine/threonine kinase activity"/>
    <property type="evidence" value="ECO:0007669"/>
    <property type="project" value="UniProtKB-KW"/>
</dbReference>
<sequence>MASYFRDRFRTHKDDENEGEAPERHGSRTRKNLVGNARRREPSAPDSTTSSMAMSLSYLRTKRGSVFDYYRLEEELGRGAFARVFRGIRKRSGREVAIKVVSLRAIAERAVQDNQAKMQRLRQQNRDVSRTQRSKSEIEAAATARVIGIMQSEIEVMRRISKIPARKKKNIINLHDICIDEKRISIIMDLLTGGELFDRIVKRKRYTEKDAAYHFRRIMRALRTLHQNGIVHRDLKPENFVFQTPDENAQIKITDFGLAMIQGQEDIHASSIVGSPGYIAPEVLLNKDYGPACDVWSMGIILYILLVGGPPFHGRDDRELFRAIRKGKFRYPRNSGISALAKDLVAKMLVVNPKNRISVAGVLNHPWLIQRAAQQDVSVAVGRMQRFNAARKLKAVTTALAWGAKSGLRRDLYKILEGTDREAGFSGEELVLIRDALFKFKPSPTIARRQFVFAMRDLGFGTLPLEDMYDLFDGEGTDHADIVEILVGLSTAASSWNGSSQIRFCFDLYDRDGSGRVTLNDMGRVFRVVTSEMEASVVTSLASILGAWRPTQPVTYNELEEQLMATGSPELREQLDTRPLGLMADLPGVPEDASSRPEGFEPVESDGGREEEDFEDDDDGAESDTDAKNALDDEDHDEDDDDDDDVEEDDMDDEEDLDELDEEESVRDASVIDPDDEVLNRPNPSRVAKRDIAHRRGLYRMLSRYKQTPSDEA</sequence>
<evidence type="ECO:0000256" key="6">
    <source>
        <dbReference type="ARBA" id="ARBA00022837"/>
    </source>
</evidence>
<dbReference type="SUPFAM" id="SSF56112">
    <property type="entry name" value="Protein kinase-like (PK-like)"/>
    <property type="match status" value="1"/>
</dbReference>
<evidence type="ECO:0000256" key="1">
    <source>
        <dbReference type="ARBA" id="ARBA00001946"/>
    </source>
</evidence>
<comment type="similarity">
    <text evidence="8">Belongs to the protein kinase superfamily. Ser/Thr protein kinase family. CDPK subfamily.</text>
</comment>
<dbReference type="InterPro" id="IPR018247">
    <property type="entry name" value="EF_Hand_1_Ca_BS"/>
</dbReference>
<dbReference type="AlphaFoldDB" id="A0A2R5GW30"/>
<keyword evidence="2" id="KW-0723">Serine/threonine-protein kinase</keyword>
<dbReference type="PROSITE" id="PS00107">
    <property type="entry name" value="PROTEIN_KINASE_ATP"/>
    <property type="match status" value="1"/>
</dbReference>
<accession>A0A2R5GW30</accession>
<feature type="compositionally biased region" description="Acidic residues" evidence="11">
    <location>
        <begin position="632"/>
        <end position="665"/>
    </location>
</feature>
<dbReference type="Gene3D" id="1.10.238.10">
    <property type="entry name" value="EF-hand"/>
    <property type="match status" value="1"/>
</dbReference>
<dbReference type="Gene3D" id="1.10.510.10">
    <property type="entry name" value="Transferase(Phosphotransferase) domain 1"/>
    <property type="match status" value="1"/>
</dbReference>
<dbReference type="SMART" id="SM00220">
    <property type="entry name" value="S_TKc"/>
    <property type="match status" value="1"/>
</dbReference>
<dbReference type="PROSITE" id="PS50222">
    <property type="entry name" value="EF_HAND_2"/>
    <property type="match status" value="1"/>
</dbReference>
<keyword evidence="3" id="KW-0808">Transferase</keyword>
<evidence type="ECO:0000256" key="7">
    <source>
        <dbReference type="ARBA" id="ARBA00022840"/>
    </source>
</evidence>
<dbReference type="InterPro" id="IPR011009">
    <property type="entry name" value="Kinase-like_dom_sf"/>
</dbReference>
<proteinExistence type="inferred from homology"/>
<feature type="binding site" evidence="9">
    <location>
        <position position="99"/>
    </location>
    <ligand>
        <name>ATP</name>
        <dbReference type="ChEBI" id="CHEBI:30616"/>
    </ligand>
</feature>
<dbReference type="OrthoDB" id="68483at2759"/>
<feature type="coiled-coil region" evidence="10">
    <location>
        <begin position="104"/>
        <end position="131"/>
    </location>
</feature>
<keyword evidence="10" id="KW-0175">Coiled coil</keyword>
<evidence type="ECO:0000256" key="9">
    <source>
        <dbReference type="PROSITE-ProRule" id="PRU10141"/>
    </source>
</evidence>
<reference evidence="14 15" key="1">
    <citation type="submission" date="2017-12" db="EMBL/GenBank/DDBJ databases">
        <title>Sequencing, de novo assembly and annotation of complete genome of a new Thraustochytrid species, strain FCC1311.</title>
        <authorList>
            <person name="Sedici K."/>
            <person name="Godart F."/>
            <person name="Aiese Cigliano R."/>
            <person name="Sanseverino W."/>
            <person name="Barakat M."/>
            <person name="Ortet P."/>
            <person name="Marechal E."/>
            <person name="Cagnac O."/>
            <person name="Amato A."/>
        </authorList>
    </citation>
    <scope>NUCLEOTIDE SEQUENCE [LARGE SCALE GENOMIC DNA]</scope>
</reference>
<dbReference type="EMBL" id="BEYU01000115">
    <property type="protein sequence ID" value="GBG32144.1"/>
    <property type="molecule type" value="Genomic_DNA"/>
</dbReference>
<dbReference type="SUPFAM" id="SSF47473">
    <property type="entry name" value="EF-hand"/>
    <property type="match status" value="1"/>
</dbReference>
<dbReference type="InterPro" id="IPR002048">
    <property type="entry name" value="EF_hand_dom"/>
</dbReference>
<feature type="domain" description="Protein kinase" evidence="12">
    <location>
        <begin position="70"/>
        <end position="368"/>
    </location>
</feature>
<organism evidence="14 15">
    <name type="scientific">Hondaea fermentalgiana</name>
    <dbReference type="NCBI Taxonomy" id="2315210"/>
    <lineage>
        <taxon>Eukaryota</taxon>
        <taxon>Sar</taxon>
        <taxon>Stramenopiles</taxon>
        <taxon>Bigyra</taxon>
        <taxon>Labyrinthulomycetes</taxon>
        <taxon>Thraustochytrida</taxon>
        <taxon>Thraustochytriidae</taxon>
        <taxon>Hondaea</taxon>
    </lineage>
</organism>
<dbReference type="InterPro" id="IPR000719">
    <property type="entry name" value="Prot_kinase_dom"/>
</dbReference>
<evidence type="ECO:0000256" key="3">
    <source>
        <dbReference type="ARBA" id="ARBA00022679"/>
    </source>
</evidence>
<dbReference type="GO" id="GO:0005509">
    <property type="term" value="F:calcium ion binding"/>
    <property type="evidence" value="ECO:0007669"/>
    <property type="project" value="InterPro"/>
</dbReference>
<dbReference type="InParanoid" id="A0A2R5GW30"/>
<keyword evidence="6" id="KW-0106">Calcium</keyword>
<evidence type="ECO:0000256" key="5">
    <source>
        <dbReference type="ARBA" id="ARBA00022777"/>
    </source>
</evidence>
<evidence type="ECO:0000313" key="14">
    <source>
        <dbReference type="EMBL" id="GBG32144.1"/>
    </source>
</evidence>
<evidence type="ECO:0000256" key="11">
    <source>
        <dbReference type="SAM" id="MobiDB-lite"/>
    </source>
</evidence>
<feature type="region of interest" description="Disordered" evidence="11">
    <location>
        <begin position="1"/>
        <end position="51"/>
    </location>
</feature>
<evidence type="ECO:0000256" key="4">
    <source>
        <dbReference type="ARBA" id="ARBA00022741"/>
    </source>
</evidence>
<dbReference type="InterPro" id="IPR008271">
    <property type="entry name" value="Ser/Thr_kinase_AS"/>
</dbReference>
<comment type="caution">
    <text evidence="14">The sequence shown here is derived from an EMBL/GenBank/DDBJ whole genome shotgun (WGS) entry which is preliminary data.</text>
</comment>
<gene>
    <name evidence="14" type="ORF">FCC1311_083692</name>
</gene>
<dbReference type="PANTHER" id="PTHR24349">
    <property type="entry name" value="SERINE/THREONINE-PROTEIN KINASE"/>
    <property type="match status" value="1"/>
</dbReference>
<feature type="compositionally biased region" description="Acidic residues" evidence="11">
    <location>
        <begin position="601"/>
        <end position="624"/>
    </location>
</feature>
<evidence type="ECO:0000256" key="10">
    <source>
        <dbReference type="SAM" id="Coils"/>
    </source>
</evidence>
<keyword evidence="4 9" id="KW-0547">Nucleotide-binding</keyword>
<protein>
    <submittedName>
        <fullName evidence="14">Protein kinase, putative</fullName>
    </submittedName>
</protein>